<evidence type="ECO:0000313" key="2">
    <source>
        <dbReference type="EMBL" id="GAA6502697.1"/>
    </source>
</evidence>
<feature type="transmembrane region" description="Helical" evidence="1">
    <location>
        <begin position="16"/>
        <end position="38"/>
    </location>
</feature>
<feature type="transmembrane region" description="Helical" evidence="1">
    <location>
        <begin position="151"/>
        <end position="169"/>
    </location>
</feature>
<feature type="transmembrane region" description="Helical" evidence="1">
    <location>
        <begin position="58"/>
        <end position="84"/>
    </location>
</feature>
<keyword evidence="1" id="KW-0812">Transmembrane</keyword>
<gene>
    <name evidence="2" type="ORF">K340107D12_55130</name>
</gene>
<dbReference type="Pfam" id="PF12730">
    <property type="entry name" value="ABC2_membrane_4"/>
    <property type="match status" value="1"/>
</dbReference>
<proteinExistence type="predicted"/>
<sequence length="238" mass="25475">MKLIKLELKRTDFKGYLLAAAGISAFCLIMAFAFPLIPKMEERSVTGDDALLFATWRGLLLPVSGLIMSCFAVMGGAMAARVVVTEYTGKNALLLFSYPVKRKAILKAKCILMWGFVFTATFLCETVSFLVVGVAANLFHFVPETFGMAEMGRVLAAGAVLGVMAASIGQISMRVGFWKKSLVASVVAAVILICPVTNLFMLGAESGMWVMVGIMVITLAGGIGCYTGLANKIENMEV</sequence>
<comment type="caution">
    <text evidence="2">The sequence shown here is derived from an EMBL/GenBank/DDBJ whole genome shotgun (WGS) entry which is preliminary data.</text>
</comment>
<dbReference type="RefSeq" id="WP_227209961.1">
    <property type="nucleotide sequence ID" value="NZ_BAABZQ010000001.1"/>
</dbReference>
<dbReference type="EMBL" id="BAABZQ010000001">
    <property type="protein sequence ID" value="GAA6502697.1"/>
    <property type="molecule type" value="Genomic_DNA"/>
</dbReference>
<reference evidence="2 3" key="1">
    <citation type="submission" date="2024-04" db="EMBL/GenBank/DDBJ databases">
        <title>Defined microbial consortia suppress multidrug-resistant proinflammatory Enterobacteriaceae via ecological control.</title>
        <authorList>
            <person name="Furuichi M."/>
            <person name="Kawaguchi T."/>
            <person name="Pust M."/>
            <person name="Yasuma K."/>
            <person name="Plichta D."/>
            <person name="Hasegawa N."/>
            <person name="Ohya T."/>
            <person name="Bhattarai S."/>
            <person name="Sasajima S."/>
            <person name="Aoto Y."/>
            <person name="Tuganbaev T."/>
            <person name="Yaginuma M."/>
            <person name="Ueda M."/>
            <person name="Okahashi N."/>
            <person name="Amafuji K."/>
            <person name="Kiridooshi Y."/>
            <person name="Sugita K."/>
            <person name="Strazar M."/>
            <person name="Skelly A."/>
            <person name="Suda W."/>
            <person name="Hattori M."/>
            <person name="Nakamoto N."/>
            <person name="Caballero S."/>
            <person name="Norman J."/>
            <person name="Olle B."/>
            <person name="Tanoue T."/>
            <person name="Arita M."/>
            <person name="Bucci V."/>
            <person name="Atarashi K."/>
            <person name="Xavier R."/>
            <person name="Honda K."/>
        </authorList>
    </citation>
    <scope>NUCLEOTIDE SEQUENCE [LARGE SCALE GENOMIC DNA]</scope>
    <source>
        <strain evidence="3">k34-0107-D12</strain>
    </source>
</reference>
<evidence type="ECO:0000313" key="3">
    <source>
        <dbReference type="Proteomes" id="UP001600941"/>
    </source>
</evidence>
<organism evidence="2 3">
    <name type="scientific">Blautia parvula</name>
    <dbReference type="NCBI Taxonomy" id="2877527"/>
    <lineage>
        <taxon>Bacteria</taxon>
        <taxon>Bacillati</taxon>
        <taxon>Bacillota</taxon>
        <taxon>Clostridia</taxon>
        <taxon>Lachnospirales</taxon>
        <taxon>Lachnospiraceae</taxon>
        <taxon>Blautia</taxon>
    </lineage>
</organism>
<feature type="transmembrane region" description="Helical" evidence="1">
    <location>
        <begin position="208"/>
        <end position="229"/>
    </location>
</feature>
<evidence type="ECO:0000256" key="1">
    <source>
        <dbReference type="SAM" id="Phobius"/>
    </source>
</evidence>
<accession>A0ABQ0C1P5</accession>
<keyword evidence="1" id="KW-0472">Membrane</keyword>
<name>A0ABQ0C1P5_9FIRM</name>
<keyword evidence="3" id="KW-1185">Reference proteome</keyword>
<keyword evidence="1" id="KW-1133">Transmembrane helix</keyword>
<feature type="transmembrane region" description="Helical" evidence="1">
    <location>
        <begin position="111"/>
        <end position="139"/>
    </location>
</feature>
<protein>
    <submittedName>
        <fullName evidence="2">ABC transporter permease</fullName>
    </submittedName>
</protein>
<dbReference type="Proteomes" id="UP001600941">
    <property type="component" value="Unassembled WGS sequence"/>
</dbReference>
<feature type="transmembrane region" description="Helical" evidence="1">
    <location>
        <begin position="181"/>
        <end position="202"/>
    </location>
</feature>